<name>L1QJ85_9CLOT</name>
<evidence type="ECO:0000259" key="2">
    <source>
        <dbReference type="PROSITE" id="PS50006"/>
    </source>
</evidence>
<dbReference type="Proteomes" id="UP000010420">
    <property type="component" value="Unassembled WGS sequence"/>
</dbReference>
<dbReference type="Gene3D" id="2.60.200.20">
    <property type="match status" value="1"/>
</dbReference>
<dbReference type="OrthoDB" id="9816434at2"/>
<evidence type="ECO:0000313" key="4">
    <source>
        <dbReference type="Proteomes" id="UP000010420"/>
    </source>
</evidence>
<dbReference type="STRING" id="545697.HMPREF0216_01214"/>
<dbReference type="Pfam" id="PF00498">
    <property type="entry name" value="FHA"/>
    <property type="match status" value="1"/>
</dbReference>
<organism evidence="3 4">
    <name type="scientific">Clostridium celatum DSM 1785</name>
    <dbReference type="NCBI Taxonomy" id="545697"/>
    <lineage>
        <taxon>Bacteria</taxon>
        <taxon>Bacillati</taxon>
        <taxon>Bacillota</taxon>
        <taxon>Clostridia</taxon>
        <taxon>Eubacteriales</taxon>
        <taxon>Clostridiaceae</taxon>
        <taxon>Clostridium</taxon>
    </lineage>
</organism>
<evidence type="ECO:0000313" key="3">
    <source>
        <dbReference type="EMBL" id="EKY27740.1"/>
    </source>
</evidence>
<dbReference type="AlphaFoldDB" id="L1QJ85"/>
<dbReference type="PATRIC" id="fig|545697.3.peg.1194"/>
<dbReference type="eggNOG" id="COG1716">
    <property type="taxonomic scope" value="Bacteria"/>
</dbReference>
<sequence length="149" mass="16688">MNITKLMTFIGGILFIIILYLIIYYSLKIMYKDVKTGGKTKGNNSDRVYGLEVIEAGVNSTLEQGSVIPIRGNVTLGRKQDNIIIFTEPFVSGNHGKIYVKNNSLYIEDLNSTNGIYVNDQKIEEQFKLMADDEIKIGSAVFKVLRSGK</sequence>
<feature type="domain" description="FHA" evidence="2">
    <location>
        <begin position="74"/>
        <end position="123"/>
    </location>
</feature>
<proteinExistence type="predicted"/>
<accession>L1QJ85</accession>
<gene>
    <name evidence="3" type="ORF">HMPREF0216_01214</name>
</gene>
<dbReference type="RefSeq" id="WP_005212192.1">
    <property type="nucleotide sequence ID" value="NZ_KB291624.1"/>
</dbReference>
<keyword evidence="1" id="KW-0472">Membrane</keyword>
<dbReference type="PROSITE" id="PS50006">
    <property type="entry name" value="FHA_DOMAIN"/>
    <property type="match status" value="1"/>
</dbReference>
<dbReference type="CDD" id="cd00060">
    <property type="entry name" value="FHA"/>
    <property type="match status" value="1"/>
</dbReference>
<evidence type="ECO:0000256" key="1">
    <source>
        <dbReference type="SAM" id="Phobius"/>
    </source>
</evidence>
<feature type="transmembrane region" description="Helical" evidence="1">
    <location>
        <begin position="6"/>
        <end position="27"/>
    </location>
</feature>
<keyword evidence="1" id="KW-0812">Transmembrane</keyword>
<dbReference type="InterPro" id="IPR000253">
    <property type="entry name" value="FHA_dom"/>
</dbReference>
<reference evidence="3 4" key="1">
    <citation type="submission" date="2012-05" db="EMBL/GenBank/DDBJ databases">
        <authorList>
            <person name="Weinstock G."/>
            <person name="Sodergren E."/>
            <person name="Lobos E.A."/>
            <person name="Fulton L."/>
            <person name="Fulton R."/>
            <person name="Courtney L."/>
            <person name="Fronick C."/>
            <person name="O'Laughlin M."/>
            <person name="Godfrey J."/>
            <person name="Wilson R.M."/>
            <person name="Miner T."/>
            <person name="Farmer C."/>
            <person name="Delehaunty K."/>
            <person name="Cordes M."/>
            <person name="Minx P."/>
            <person name="Tomlinson C."/>
            <person name="Chen J."/>
            <person name="Wollam A."/>
            <person name="Pepin K.H."/>
            <person name="Bhonagiri V."/>
            <person name="Zhang X."/>
            <person name="Suruliraj S."/>
            <person name="Warren W."/>
            <person name="Mitreva M."/>
            <person name="Mardis E.R."/>
            <person name="Wilson R.K."/>
        </authorList>
    </citation>
    <scope>NUCLEOTIDE SEQUENCE [LARGE SCALE GENOMIC DNA]</scope>
    <source>
        <strain evidence="3 4">DSM 1785</strain>
    </source>
</reference>
<comment type="caution">
    <text evidence="3">The sequence shown here is derived from an EMBL/GenBank/DDBJ whole genome shotgun (WGS) entry which is preliminary data.</text>
</comment>
<keyword evidence="4" id="KW-1185">Reference proteome</keyword>
<dbReference type="SUPFAM" id="SSF49879">
    <property type="entry name" value="SMAD/FHA domain"/>
    <property type="match status" value="1"/>
</dbReference>
<dbReference type="InterPro" id="IPR008984">
    <property type="entry name" value="SMAD_FHA_dom_sf"/>
</dbReference>
<dbReference type="EMBL" id="AMEZ01000032">
    <property type="protein sequence ID" value="EKY27740.1"/>
    <property type="molecule type" value="Genomic_DNA"/>
</dbReference>
<protein>
    <submittedName>
        <fullName evidence="3">FHA domain protein</fullName>
    </submittedName>
</protein>
<dbReference type="HOGENOM" id="CLU_131367_1_1_9"/>
<keyword evidence="1" id="KW-1133">Transmembrane helix</keyword>
<dbReference type="SMART" id="SM00240">
    <property type="entry name" value="FHA"/>
    <property type="match status" value="1"/>
</dbReference>